<evidence type="ECO:0000313" key="6">
    <source>
        <dbReference type="Proteomes" id="UP000824890"/>
    </source>
</evidence>
<proteinExistence type="inferred from homology"/>
<dbReference type="InterPro" id="IPR036186">
    <property type="entry name" value="Serpin_sf"/>
</dbReference>
<feature type="region of interest" description="Disordered" evidence="3">
    <location>
        <begin position="50"/>
        <end position="74"/>
    </location>
</feature>
<accession>A0ABQ7ZEU5</accession>
<feature type="region of interest" description="Disordered" evidence="3">
    <location>
        <begin position="176"/>
        <end position="195"/>
    </location>
</feature>
<dbReference type="InterPro" id="IPR042178">
    <property type="entry name" value="Serpin_sf_1"/>
</dbReference>
<organism evidence="5 6">
    <name type="scientific">Brassica napus</name>
    <name type="common">Rape</name>
    <dbReference type="NCBI Taxonomy" id="3708"/>
    <lineage>
        <taxon>Eukaryota</taxon>
        <taxon>Viridiplantae</taxon>
        <taxon>Streptophyta</taxon>
        <taxon>Embryophyta</taxon>
        <taxon>Tracheophyta</taxon>
        <taxon>Spermatophyta</taxon>
        <taxon>Magnoliopsida</taxon>
        <taxon>eudicotyledons</taxon>
        <taxon>Gunneridae</taxon>
        <taxon>Pentapetalae</taxon>
        <taxon>rosids</taxon>
        <taxon>malvids</taxon>
        <taxon>Brassicales</taxon>
        <taxon>Brassicaceae</taxon>
        <taxon>Brassiceae</taxon>
        <taxon>Brassica</taxon>
    </lineage>
</organism>
<protein>
    <recommendedName>
        <fullName evidence="4">Serpin domain-containing protein</fullName>
    </recommendedName>
</protein>
<name>A0ABQ7ZEU5_BRANA</name>
<dbReference type="Gene3D" id="3.30.497.10">
    <property type="entry name" value="Antithrombin, subunit I, domain 2"/>
    <property type="match status" value="1"/>
</dbReference>
<sequence length="557" mass="62004">MNVSITEDFRSLKATMNHMMEIVKKIKLSGRRSDGGNTPLCAQENLAHKTAPPKRLRTQSSPMGHKPRTSRFKQPVEHKRFNSSKYGSGSCALPSRVKDVLFGTYGKQPFDRGRNGDDEVRLKICINRYVSLKMNHSLATMNHMMEIVKKIKLSGRRSDGGNAPLCAQENLAHKTAPPKSLRAQSSPMGHKPRTSRFKQHRVKDVLFGTYGKQPFDRGRNGDDEVRLKICINRFDQVVYSLLLAKHSLLHKIFHVYVSEVCVVEDEPLPGSLLTVLTLAASGPDGSSVSNEILSFLRSSSTHELNAVFSKLVSVVFADHSANGGPKITSVNGVWIVQTLPIDSSFKDLFENVFKAAFDGVDFLTNAKKVRIELNKWAEDHTNDLIKDLLPPGSVSSQTGCVFGNALYFKGAWEVPFDKSYTKDKEFQLLSGTSVFVPFMSSYKNQYIKAYDGFKVLRIPYRQGNDVDTNRSFPYRQVVDATNGSFSMYFYLPDKNDGLDDLMKAMTTTSGFTAKDLGLRSMALYHKACVEIDEEGAKAAAATFVIKDPSNKFAACAT</sequence>
<dbReference type="Proteomes" id="UP000824890">
    <property type="component" value="Unassembled WGS sequence"/>
</dbReference>
<dbReference type="PANTHER" id="PTHR11461:SF373">
    <property type="entry name" value="SERPIN DOMAIN-CONTAINING PROTEIN"/>
    <property type="match status" value="1"/>
</dbReference>
<dbReference type="SUPFAM" id="SSF56574">
    <property type="entry name" value="Serpins"/>
    <property type="match status" value="1"/>
</dbReference>
<dbReference type="Pfam" id="PF00079">
    <property type="entry name" value="Serpin"/>
    <property type="match status" value="1"/>
</dbReference>
<dbReference type="EMBL" id="JAGKQM010000015">
    <property type="protein sequence ID" value="KAH0878746.1"/>
    <property type="molecule type" value="Genomic_DNA"/>
</dbReference>
<evidence type="ECO:0000256" key="3">
    <source>
        <dbReference type="SAM" id="MobiDB-lite"/>
    </source>
</evidence>
<evidence type="ECO:0000256" key="1">
    <source>
        <dbReference type="ARBA" id="ARBA00009500"/>
    </source>
</evidence>
<reference evidence="5 6" key="1">
    <citation type="submission" date="2021-05" db="EMBL/GenBank/DDBJ databases">
        <title>Genome Assembly of Synthetic Allotetraploid Brassica napus Reveals Homoeologous Exchanges between Subgenomes.</title>
        <authorList>
            <person name="Davis J.T."/>
        </authorList>
    </citation>
    <scope>NUCLEOTIDE SEQUENCE [LARGE SCALE GENOMIC DNA]</scope>
    <source>
        <strain evidence="6">cv. Da-Ae</strain>
        <tissue evidence="5">Seedling</tissue>
    </source>
</reference>
<feature type="domain" description="Serpin" evidence="4">
    <location>
        <begin position="255"/>
        <end position="551"/>
    </location>
</feature>
<dbReference type="Gene3D" id="2.30.39.10">
    <property type="entry name" value="Alpha-1-antitrypsin, domain 1"/>
    <property type="match status" value="1"/>
</dbReference>
<evidence type="ECO:0000313" key="5">
    <source>
        <dbReference type="EMBL" id="KAH0878746.1"/>
    </source>
</evidence>
<dbReference type="Gene3D" id="6.20.40.10">
    <property type="match status" value="1"/>
</dbReference>
<dbReference type="InterPro" id="IPR000215">
    <property type="entry name" value="Serpin_fam"/>
</dbReference>
<evidence type="ECO:0000256" key="2">
    <source>
        <dbReference type="RuleBase" id="RU000411"/>
    </source>
</evidence>
<dbReference type="PANTHER" id="PTHR11461">
    <property type="entry name" value="SERINE PROTEASE INHIBITOR, SERPIN"/>
    <property type="match status" value="1"/>
</dbReference>
<dbReference type="InterPro" id="IPR023796">
    <property type="entry name" value="Serpin_dom"/>
</dbReference>
<dbReference type="SMART" id="SM00093">
    <property type="entry name" value="SERPIN"/>
    <property type="match status" value="1"/>
</dbReference>
<comment type="caution">
    <text evidence="5">The sequence shown here is derived from an EMBL/GenBank/DDBJ whole genome shotgun (WGS) entry which is preliminary data.</text>
</comment>
<gene>
    <name evidence="5" type="ORF">HID58_066140</name>
</gene>
<evidence type="ECO:0000259" key="4">
    <source>
        <dbReference type="SMART" id="SM00093"/>
    </source>
</evidence>
<dbReference type="InterPro" id="IPR042185">
    <property type="entry name" value="Serpin_sf_2"/>
</dbReference>
<feature type="non-terminal residue" evidence="5">
    <location>
        <position position="557"/>
    </location>
</feature>
<keyword evidence="6" id="KW-1185">Reference proteome</keyword>
<comment type="similarity">
    <text evidence="1 2">Belongs to the serpin family.</text>
</comment>